<evidence type="ECO:0000313" key="1">
    <source>
        <dbReference type="EMBL" id="SCB29763.1"/>
    </source>
</evidence>
<evidence type="ECO:0000313" key="2">
    <source>
        <dbReference type="Proteomes" id="UP000186228"/>
    </source>
</evidence>
<organism evidence="1 2">
    <name type="scientific">Rhizobium hainanense</name>
    <dbReference type="NCBI Taxonomy" id="52131"/>
    <lineage>
        <taxon>Bacteria</taxon>
        <taxon>Pseudomonadati</taxon>
        <taxon>Pseudomonadota</taxon>
        <taxon>Alphaproteobacteria</taxon>
        <taxon>Hyphomicrobiales</taxon>
        <taxon>Rhizobiaceae</taxon>
        <taxon>Rhizobium/Agrobacterium group</taxon>
        <taxon>Rhizobium</taxon>
    </lineage>
</organism>
<proteinExistence type="predicted"/>
<protein>
    <submittedName>
        <fullName evidence="1">Uncharacterized protein</fullName>
    </submittedName>
</protein>
<reference evidence="2" key="1">
    <citation type="submission" date="2016-08" db="EMBL/GenBank/DDBJ databases">
        <authorList>
            <person name="Varghese N."/>
            <person name="Submissions Spin"/>
        </authorList>
    </citation>
    <scope>NUCLEOTIDE SEQUENCE [LARGE SCALE GENOMIC DNA]</scope>
    <source>
        <strain evidence="2">CCBAU 57015</strain>
    </source>
</reference>
<dbReference type="Proteomes" id="UP000186228">
    <property type="component" value="Unassembled WGS sequence"/>
</dbReference>
<sequence>MAVPPETVSVMIRLSRSRFTGQIAAWALELLGQIAGPLLGECGRALAEQHRHDRALSAEAIRIASSFQVAFEVTKFEPCLLRKLQIALAKWFEPGVESCIGLIQGAFRSLQLIGGAEGLSCLIRRLGAKSRDSGKALGTRQHACCND</sequence>
<keyword evidence="2" id="KW-1185">Reference proteome</keyword>
<gene>
    <name evidence="1" type="ORF">GA0061100_107161</name>
</gene>
<accession>A0A1C3VPN5</accession>
<dbReference type="EMBL" id="FMAC01000007">
    <property type="protein sequence ID" value="SCB29763.1"/>
    <property type="molecule type" value="Genomic_DNA"/>
</dbReference>
<dbReference type="AlphaFoldDB" id="A0A1C3VPN5"/>
<name>A0A1C3VPN5_9HYPH</name>